<dbReference type="InterPro" id="IPR014729">
    <property type="entry name" value="Rossmann-like_a/b/a_fold"/>
</dbReference>
<accession>A0A813TMP0</accession>
<dbReference type="InterPro" id="IPR004821">
    <property type="entry name" value="Cyt_trans-like"/>
</dbReference>
<evidence type="ECO:0000313" key="5">
    <source>
        <dbReference type="Proteomes" id="UP000663845"/>
    </source>
</evidence>
<dbReference type="Gene3D" id="3.30.200.20">
    <property type="entry name" value="Phosphorylase Kinase, domain 1"/>
    <property type="match status" value="1"/>
</dbReference>
<dbReference type="PANTHER" id="PTHR12149:SF8">
    <property type="entry name" value="PROTEIN-RIBULOSAMINE 3-KINASE"/>
    <property type="match status" value="1"/>
</dbReference>
<dbReference type="EMBL" id="CAJNOG010000036">
    <property type="protein sequence ID" value="CAF0813390.1"/>
    <property type="molecule type" value="Genomic_DNA"/>
</dbReference>
<protein>
    <recommendedName>
        <fullName evidence="1">protein-ribulosamine 3-kinase</fullName>
        <ecNumber evidence="1">2.7.1.172</ecNumber>
    </recommendedName>
</protein>
<organism evidence="4 5">
    <name type="scientific">Adineta steineri</name>
    <dbReference type="NCBI Taxonomy" id="433720"/>
    <lineage>
        <taxon>Eukaryota</taxon>
        <taxon>Metazoa</taxon>
        <taxon>Spiralia</taxon>
        <taxon>Gnathifera</taxon>
        <taxon>Rotifera</taxon>
        <taxon>Eurotatoria</taxon>
        <taxon>Bdelloidea</taxon>
        <taxon>Adinetida</taxon>
        <taxon>Adinetidae</taxon>
        <taxon>Adineta</taxon>
    </lineage>
</organism>
<dbReference type="PANTHER" id="PTHR12149">
    <property type="entry name" value="FRUCTOSAMINE 3 KINASE-RELATED PROTEIN"/>
    <property type="match status" value="1"/>
</dbReference>
<dbReference type="EC" id="2.7.1.172" evidence="1"/>
<gene>
    <name evidence="4" type="ORF">JYZ213_LOCUS5900</name>
</gene>
<dbReference type="Gene3D" id="3.90.1200.10">
    <property type="match status" value="1"/>
</dbReference>
<sequence>MDTDIGNHPEESSSQLCAMQIDLQNDSTGNDVLSSKKLTKNTGPFSVQDLSHLLKTSSSLRTQIFSSSNVTHQHDNEDEFIIKSISNGYVSHAFTFKVNNKFIDKNSRNEYFIKVNKNKHAKQMFDAEAIGLHALQEAYGDLVRVPLSFASGYLSQFDDNQGGWFLAEFVKMKKIRTKDSNLKNCQFAQVLAKMHQISAETHSRSLHSGQYGFHTNNFYIHTEQDNTWQNDWSHFFIEQRFKPIIQRMKTDPHLIDDHGKNMELILLCERLIPHIPSFLASSNQVQLRPCLLHGDLSSQNWSLDKQDRIVIFDGSPFYGPFEVDIFTMPEVFISAYFDAIGGPVEGYEIRFEVYNLLRLLRSIIDAGLDTWRPLIFQSLTKLLTHCGAWTLPLFRFPCGVKIPVDKIKLPSSTNSTIQKKNVVLLYGGGFCPIHLNHLAVMDFVAETLEKSPYEFEIIGGYFCPSSQNWIEKKLPGNYLPNAYREALLMLSTEGTRWMVDRNYSLVNTHAKKIIKAIQSSYGTDFEITIVHICGIDAIQYNGDKVSTQYPLVIVDRLGYNGETLWKEYIQTATTKNRERLIWISPWKGETRSSTMIRNLLTNLNDNNHIKTRQSLQNLLAPSCIDYILEYKLQKWFQSHKVL</sequence>
<dbReference type="GO" id="GO:0102193">
    <property type="term" value="F:protein-ribulosamine 3-kinase activity"/>
    <property type="evidence" value="ECO:0007669"/>
    <property type="project" value="UniProtKB-EC"/>
</dbReference>
<comment type="catalytic activity">
    <reaction evidence="2">
        <text>N(6)-D-ribulosyl-L-lysyl-[protein] + ATP = N(6)-(3-O-phospho-D-ribulosyl)-L-lysyl-[protein] + ADP + H(+)</text>
        <dbReference type="Rhea" id="RHEA:48432"/>
        <dbReference type="Rhea" id="RHEA-COMP:12103"/>
        <dbReference type="Rhea" id="RHEA-COMP:12104"/>
        <dbReference type="ChEBI" id="CHEBI:15378"/>
        <dbReference type="ChEBI" id="CHEBI:30616"/>
        <dbReference type="ChEBI" id="CHEBI:90418"/>
        <dbReference type="ChEBI" id="CHEBI:90420"/>
        <dbReference type="ChEBI" id="CHEBI:456216"/>
        <dbReference type="EC" id="2.7.1.172"/>
    </reaction>
    <physiologicalReaction direction="left-to-right" evidence="2">
        <dbReference type="Rhea" id="RHEA:48433"/>
    </physiologicalReaction>
</comment>
<name>A0A813TMP0_9BILA</name>
<evidence type="ECO:0000259" key="3">
    <source>
        <dbReference type="Pfam" id="PF01467"/>
    </source>
</evidence>
<evidence type="ECO:0000256" key="2">
    <source>
        <dbReference type="ARBA" id="ARBA00048655"/>
    </source>
</evidence>
<dbReference type="SUPFAM" id="SSF56112">
    <property type="entry name" value="Protein kinase-like (PK-like)"/>
    <property type="match status" value="1"/>
</dbReference>
<proteinExistence type="predicted"/>
<dbReference type="Pfam" id="PF01467">
    <property type="entry name" value="CTP_transf_like"/>
    <property type="match status" value="1"/>
</dbReference>
<evidence type="ECO:0000256" key="1">
    <source>
        <dbReference type="ARBA" id="ARBA00011961"/>
    </source>
</evidence>
<dbReference type="Proteomes" id="UP000663845">
    <property type="component" value="Unassembled WGS sequence"/>
</dbReference>
<dbReference type="Pfam" id="PF03881">
    <property type="entry name" value="Fructosamin_kin"/>
    <property type="match status" value="1"/>
</dbReference>
<feature type="domain" description="Cytidyltransferase-like" evidence="3">
    <location>
        <begin position="425"/>
        <end position="598"/>
    </location>
</feature>
<dbReference type="InterPro" id="IPR016477">
    <property type="entry name" value="Fructo-/Ketosamine-3-kinase"/>
</dbReference>
<dbReference type="AlphaFoldDB" id="A0A813TMP0"/>
<dbReference type="InterPro" id="IPR011009">
    <property type="entry name" value="Kinase-like_dom_sf"/>
</dbReference>
<reference evidence="4" key="1">
    <citation type="submission" date="2021-02" db="EMBL/GenBank/DDBJ databases">
        <authorList>
            <person name="Nowell W R."/>
        </authorList>
    </citation>
    <scope>NUCLEOTIDE SEQUENCE</scope>
</reference>
<comment type="caution">
    <text evidence="4">The sequence shown here is derived from an EMBL/GenBank/DDBJ whole genome shotgun (WGS) entry which is preliminary data.</text>
</comment>
<evidence type="ECO:0000313" key="4">
    <source>
        <dbReference type="EMBL" id="CAF0813390.1"/>
    </source>
</evidence>
<dbReference type="Gene3D" id="3.40.50.620">
    <property type="entry name" value="HUPs"/>
    <property type="match status" value="1"/>
</dbReference>
<dbReference type="SUPFAM" id="SSF52374">
    <property type="entry name" value="Nucleotidylyl transferase"/>
    <property type="match status" value="1"/>
</dbReference>